<dbReference type="EMBL" id="CM000143">
    <property type="protein sequence ID" value="EEE65997.1"/>
    <property type="molecule type" value="Genomic_DNA"/>
</dbReference>
<sequence>MMEFPSGFPVSYSVAYIVWKIREIIGSLICIGIPGQISWEPDSGFHRCKTEGLVWPKVRFRKSPKFGSSICNLGFELYVSPRYLMAAADGGGDKGIIVEMVSHPKPIGSGEGALEILGRELRVEGMAEEGGSIQRPNKTSTYKKRSKESPNINPSQGPTTFTEGVVDDEEEDALCSASSSFVRKKKCDWWNEEVLPRVDAYDGFEFREKEGDHKIDDQLADQAGKLSVTEEEVQKNAVVAARRQQDQYVADTCDGTGKPPAYEMIPAIKDLYKQPSFGDVSSEEISEGNQKRSSAQIEP</sequence>
<dbReference type="Proteomes" id="UP000007752">
    <property type="component" value="Chromosome 6"/>
</dbReference>
<organism evidence="2">
    <name type="scientific">Oryza sativa subsp. japonica</name>
    <name type="common">Rice</name>
    <dbReference type="NCBI Taxonomy" id="39947"/>
    <lineage>
        <taxon>Eukaryota</taxon>
        <taxon>Viridiplantae</taxon>
        <taxon>Streptophyta</taxon>
        <taxon>Embryophyta</taxon>
        <taxon>Tracheophyta</taxon>
        <taxon>Spermatophyta</taxon>
        <taxon>Magnoliopsida</taxon>
        <taxon>Liliopsida</taxon>
        <taxon>Poales</taxon>
        <taxon>Poaceae</taxon>
        <taxon>BOP clade</taxon>
        <taxon>Oryzoideae</taxon>
        <taxon>Oryzeae</taxon>
        <taxon>Oryzinae</taxon>
        <taxon>Oryza</taxon>
        <taxon>Oryza sativa</taxon>
    </lineage>
</organism>
<feature type="region of interest" description="Disordered" evidence="1">
    <location>
        <begin position="127"/>
        <end position="163"/>
    </location>
</feature>
<feature type="region of interest" description="Disordered" evidence="1">
    <location>
        <begin position="276"/>
        <end position="299"/>
    </location>
</feature>
<gene>
    <name evidence="2" type="ORF">OsJ_21937</name>
</gene>
<protein>
    <submittedName>
        <fullName evidence="2">Uncharacterized protein</fullName>
    </submittedName>
</protein>
<reference evidence="2" key="1">
    <citation type="journal article" date="2005" name="PLoS Biol.">
        <title>The genomes of Oryza sativa: a history of duplications.</title>
        <authorList>
            <person name="Yu J."/>
            <person name="Wang J."/>
            <person name="Lin W."/>
            <person name="Li S."/>
            <person name="Li H."/>
            <person name="Zhou J."/>
            <person name="Ni P."/>
            <person name="Dong W."/>
            <person name="Hu S."/>
            <person name="Zeng C."/>
            <person name="Zhang J."/>
            <person name="Zhang Y."/>
            <person name="Li R."/>
            <person name="Xu Z."/>
            <person name="Li S."/>
            <person name="Li X."/>
            <person name="Zheng H."/>
            <person name="Cong L."/>
            <person name="Lin L."/>
            <person name="Yin J."/>
            <person name="Geng J."/>
            <person name="Li G."/>
            <person name="Shi J."/>
            <person name="Liu J."/>
            <person name="Lv H."/>
            <person name="Li J."/>
            <person name="Wang J."/>
            <person name="Deng Y."/>
            <person name="Ran L."/>
            <person name="Shi X."/>
            <person name="Wang X."/>
            <person name="Wu Q."/>
            <person name="Li C."/>
            <person name="Ren X."/>
            <person name="Wang J."/>
            <person name="Wang X."/>
            <person name="Li D."/>
            <person name="Liu D."/>
            <person name="Zhang X."/>
            <person name="Ji Z."/>
            <person name="Zhao W."/>
            <person name="Sun Y."/>
            <person name="Zhang Z."/>
            <person name="Bao J."/>
            <person name="Han Y."/>
            <person name="Dong L."/>
            <person name="Ji J."/>
            <person name="Chen P."/>
            <person name="Wu S."/>
            <person name="Liu J."/>
            <person name="Xiao Y."/>
            <person name="Bu D."/>
            <person name="Tan J."/>
            <person name="Yang L."/>
            <person name="Ye C."/>
            <person name="Zhang J."/>
            <person name="Xu J."/>
            <person name="Zhou Y."/>
            <person name="Yu Y."/>
            <person name="Zhang B."/>
            <person name="Zhuang S."/>
            <person name="Wei H."/>
            <person name="Liu B."/>
            <person name="Lei M."/>
            <person name="Yu H."/>
            <person name="Li Y."/>
            <person name="Xu H."/>
            <person name="Wei S."/>
            <person name="He X."/>
            <person name="Fang L."/>
            <person name="Zhang Z."/>
            <person name="Zhang Y."/>
            <person name="Huang X."/>
            <person name="Su Z."/>
            <person name="Tong W."/>
            <person name="Li J."/>
            <person name="Tong Z."/>
            <person name="Li S."/>
            <person name="Ye J."/>
            <person name="Wang L."/>
            <person name="Fang L."/>
            <person name="Lei T."/>
            <person name="Chen C."/>
            <person name="Chen H."/>
            <person name="Xu Z."/>
            <person name="Li H."/>
            <person name="Huang H."/>
            <person name="Zhang F."/>
            <person name="Xu H."/>
            <person name="Li N."/>
            <person name="Zhao C."/>
            <person name="Li S."/>
            <person name="Dong L."/>
            <person name="Huang Y."/>
            <person name="Li L."/>
            <person name="Xi Y."/>
            <person name="Qi Q."/>
            <person name="Li W."/>
            <person name="Zhang B."/>
            <person name="Hu W."/>
            <person name="Zhang Y."/>
            <person name="Tian X."/>
            <person name="Jiao Y."/>
            <person name="Liang X."/>
            <person name="Jin J."/>
            <person name="Gao L."/>
            <person name="Zheng W."/>
            <person name="Hao B."/>
            <person name="Liu S."/>
            <person name="Wang W."/>
            <person name="Yuan L."/>
            <person name="Cao M."/>
            <person name="McDermott J."/>
            <person name="Samudrala R."/>
            <person name="Wang J."/>
            <person name="Wong G.K."/>
            <person name="Yang H."/>
        </authorList>
    </citation>
    <scope>NUCLEOTIDE SEQUENCE [LARGE SCALE GENOMIC DNA]</scope>
</reference>
<name>B9FU35_ORYSJ</name>
<feature type="compositionally biased region" description="Polar residues" evidence="1">
    <location>
        <begin position="287"/>
        <end position="299"/>
    </location>
</feature>
<feature type="compositionally biased region" description="Polar residues" evidence="1">
    <location>
        <begin position="149"/>
        <end position="162"/>
    </location>
</feature>
<dbReference type="AlphaFoldDB" id="B9FU35"/>
<reference evidence="2" key="2">
    <citation type="submission" date="2008-12" db="EMBL/GenBank/DDBJ databases">
        <title>Improved gene annotation of the rice (Oryza sativa) genomes.</title>
        <authorList>
            <person name="Wang J."/>
            <person name="Li R."/>
            <person name="Fan W."/>
            <person name="Huang Q."/>
            <person name="Zhang J."/>
            <person name="Zhou Y."/>
            <person name="Hu Y."/>
            <person name="Zi S."/>
            <person name="Li J."/>
            <person name="Ni P."/>
            <person name="Zheng H."/>
            <person name="Zhang Y."/>
            <person name="Zhao M."/>
            <person name="Hao Q."/>
            <person name="McDermott J."/>
            <person name="Samudrala R."/>
            <person name="Kristiansen K."/>
            <person name="Wong G.K.-S."/>
        </authorList>
    </citation>
    <scope>NUCLEOTIDE SEQUENCE</scope>
</reference>
<evidence type="ECO:0000256" key="1">
    <source>
        <dbReference type="SAM" id="MobiDB-lite"/>
    </source>
</evidence>
<accession>B9FU35</accession>
<proteinExistence type="predicted"/>
<evidence type="ECO:0000313" key="2">
    <source>
        <dbReference type="EMBL" id="EEE65997.1"/>
    </source>
</evidence>